<reference evidence="18" key="1">
    <citation type="submission" date="2021-04" db="EMBL/GenBank/DDBJ databases">
        <title>Sinoanaerobacter chloroacetimidivorans sp. nov., an obligate anaerobic bacterium isolated from anaerobic sludge.</title>
        <authorList>
            <person name="Bao Y."/>
        </authorList>
    </citation>
    <scope>NUCLEOTIDE SEQUENCE</scope>
    <source>
        <strain evidence="18">BAD-6</strain>
    </source>
</reference>
<sequence length="179" mass="20295">MENNCTFGEVVITEEQLKQRIKELGAQISKDYEGEEILVIGILKGAVLFLSDLIREITVDTKIDFMAVTSYGASTKTSGVVRILKDLDTGIEDLNVIIVEDIIDSGITLHYLRDYLLGRMPKTLKICTLLDKPERRETDIKADYTGFEVENKFIVGYGLDFDQKYRNLPYITCLEEGTK</sequence>
<dbReference type="GO" id="GO:0000287">
    <property type="term" value="F:magnesium ion binding"/>
    <property type="evidence" value="ECO:0007669"/>
    <property type="project" value="TreeGrafter"/>
</dbReference>
<feature type="domain" description="Phosphoribosyltransferase" evidence="17">
    <location>
        <begin position="15"/>
        <end position="161"/>
    </location>
</feature>
<evidence type="ECO:0000256" key="12">
    <source>
        <dbReference type="ARBA" id="ARBA00022741"/>
    </source>
</evidence>
<dbReference type="GO" id="GO:0006166">
    <property type="term" value="P:purine ribonucleoside salvage"/>
    <property type="evidence" value="ECO:0007669"/>
    <property type="project" value="UniProtKB-KW"/>
</dbReference>
<evidence type="ECO:0000256" key="2">
    <source>
        <dbReference type="ARBA" id="ARBA00002049"/>
    </source>
</evidence>
<dbReference type="GO" id="GO:0032263">
    <property type="term" value="P:GMP salvage"/>
    <property type="evidence" value="ECO:0007669"/>
    <property type="project" value="TreeGrafter"/>
</dbReference>
<dbReference type="CDD" id="cd06223">
    <property type="entry name" value="PRTases_typeI"/>
    <property type="match status" value="1"/>
</dbReference>
<evidence type="ECO:0000313" key="18">
    <source>
        <dbReference type="EMBL" id="MBR0597121.1"/>
    </source>
</evidence>
<dbReference type="Proteomes" id="UP000675664">
    <property type="component" value="Unassembled WGS sequence"/>
</dbReference>
<evidence type="ECO:0000256" key="10">
    <source>
        <dbReference type="ARBA" id="ARBA00022723"/>
    </source>
</evidence>
<evidence type="ECO:0000256" key="9">
    <source>
        <dbReference type="ARBA" id="ARBA00022679"/>
    </source>
</evidence>
<evidence type="ECO:0000256" key="1">
    <source>
        <dbReference type="ARBA" id="ARBA00001946"/>
    </source>
</evidence>
<comment type="pathway">
    <text evidence="5">Purine metabolism; GMP biosynthesis via salvage pathway; GMP from guanine: step 1/1.</text>
</comment>
<proteinExistence type="inferred from homology"/>
<dbReference type="UniPathway" id="UPA00591">
    <property type="reaction ID" value="UER00648"/>
</dbReference>
<comment type="catalytic activity">
    <reaction evidence="15">
        <text>IMP + diphosphate = hypoxanthine + 5-phospho-alpha-D-ribose 1-diphosphate</text>
        <dbReference type="Rhea" id="RHEA:17973"/>
        <dbReference type="ChEBI" id="CHEBI:17368"/>
        <dbReference type="ChEBI" id="CHEBI:33019"/>
        <dbReference type="ChEBI" id="CHEBI:58017"/>
        <dbReference type="ChEBI" id="CHEBI:58053"/>
        <dbReference type="EC" id="2.4.2.8"/>
    </reaction>
    <physiologicalReaction direction="right-to-left" evidence="15">
        <dbReference type="Rhea" id="RHEA:17975"/>
    </physiologicalReaction>
</comment>
<evidence type="ECO:0000256" key="5">
    <source>
        <dbReference type="ARBA" id="ARBA00004676"/>
    </source>
</evidence>
<dbReference type="GO" id="GO:0005829">
    <property type="term" value="C:cytosol"/>
    <property type="evidence" value="ECO:0007669"/>
    <property type="project" value="TreeGrafter"/>
</dbReference>
<dbReference type="GO" id="GO:0006178">
    <property type="term" value="P:guanine salvage"/>
    <property type="evidence" value="ECO:0007669"/>
    <property type="project" value="TreeGrafter"/>
</dbReference>
<dbReference type="Gene3D" id="3.40.50.2020">
    <property type="match status" value="1"/>
</dbReference>
<evidence type="ECO:0000256" key="14">
    <source>
        <dbReference type="ARBA" id="ARBA00048811"/>
    </source>
</evidence>
<comment type="caution">
    <text evidence="18">The sequence shown here is derived from an EMBL/GenBank/DDBJ whole genome shotgun (WGS) entry which is preliminary data.</text>
</comment>
<reference evidence="18" key="2">
    <citation type="submission" date="2021-04" db="EMBL/GenBank/DDBJ databases">
        <authorList>
            <person name="Liu J."/>
        </authorList>
    </citation>
    <scope>NUCLEOTIDE SEQUENCE</scope>
    <source>
        <strain evidence="18">BAD-6</strain>
    </source>
</reference>
<comment type="function">
    <text evidence="2">Purine salvage pathway enzyme that catalyzes the transfer of the ribosyl-5-phosphate group from 5-phospho-alpha-D-ribose 1-diphosphate (PRPP) to the N9 position of the 6-oxopurines hypoxanthine and guanine to form the corresponding ribonucleotides IMP (inosine 5'-monophosphate) and GMP (guanosine 5'-monophosphate), with the release of PPi.</text>
</comment>
<keyword evidence="11 16" id="KW-0660">Purine salvage</keyword>
<organism evidence="18 19">
    <name type="scientific">Sinanaerobacter chloroacetimidivorans</name>
    <dbReference type="NCBI Taxonomy" id="2818044"/>
    <lineage>
        <taxon>Bacteria</taxon>
        <taxon>Bacillati</taxon>
        <taxon>Bacillota</taxon>
        <taxon>Clostridia</taxon>
        <taxon>Peptostreptococcales</taxon>
        <taxon>Anaerovoracaceae</taxon>
        <taxon>Sinanaerobacter</taxon>
    </lineage>
</organism>
<dbReference type="EC" id="2.4.2.8" evidence="16"/>
<evidence type="ECO:0000256" key="6">
    <source>
        <dbReference type="ARBA" id="ARBA00008391"/>
    </source>
</evidence>
<keyword evidence="9 16" id="KW-0808">Transferase</keyword>
<keyword evidence="8 16" id="KW-0328">Glycosyltransferase</keyword>
<dbReference type="RefSeq" id="WP_227017252.1">
    <property type="nucleotide sequence ID" value="NZ_JAGSND010000002.1"/>
</dbReference>
<dbReference type="InterPro" id="IPR005904">
    <property type="entry name" value="Hxn_phspho_trans"/>
</dbReference>
<dbReference type="NCBIfam" id="TIGR01203">
    <property type="entry name" value="HGPRTase"/>
    <property type="match status" value="1"/>
</dbReference>
<dbReference type="GO" id="GO:0052657">
    <property type="term" value="F:guanine phosphoribosyltransferase activity"/>
    <property type="evidence" value="ECO:0007669"/>
    <property type="project" value="UniProtKB-ARBA"/>
</dbReference>
<evidence type="ECO:0000256" key="4">
    <source>
        <dbReference type="ARBA" id="ARBA00004669"/>
    </source>
</evidence>
<comment type="similarity">
    <text evidence="6 16">Belongs to the purine/pyrimidine phosphoribosyltransferase family.</text>
</comment>
<dbReference type="InterPro" id="IPR050408">
    <property type="entry name" value="HGPRT"/>
</dbReference>
<protein>
    <recommendedName>
        <fullName evidence="16">Hypoxanthine phosphoribosyltransferase</fullName>
        <ecNumber evidence="16">2.4.2.8</ecNumber>
    </recommendedName>
</protein>
<dbReference type="FunFam" id="3.40.50.2020:FF:000006">
    <property type="entry name" value="Hypoxanthine phosphoribosyltransferase"/>
    <property type="match status" value="1"/>
</dbReference>
<evidence type="ECO:0000256" key="15">
    <source>
        <dbReference type="ARBA" id="ARBA00049402"/>
    </source>
</evidence>
<comment type="subcellular location">
    <subcellularLocation>
        <location evidence="3 16">Cytoplasm</location>
    </subcellularLocation>
</comment>
<keyword evidence="13 16" id="KW-0460">Magnesium</keyword>
<dbReference type="GO" id="GO:0004422">
    <property type="term" value="F:hypoxanthine phosphoribosyltransferase activity"/>
    <property type="evidence" value="ECO:0007669"/>
    <property type="project" value="InterPro"/>
</dbReference>
<dbReference type="AlphaFoldDB" id="A0A8J7W0V0"/>
<evidence type="ECO:0000256" key="11">
    <source>
        <dbReference type="ARBA" id="ARBA00022726"/>
    </source>
</evidence>
<dbReference type="PANTHER" id="PTHR43340">
    <property type="entry name" value="HYPOXANTHINE-GUANINE PHOSPHORIBOSYLTRANSFERASE"/>
    <property type="match status" value="1"/>
</dbReference>
<name>A0A8J7W0V0_9FIRM</name>
<dbReference type="GO" id="GO:0032264">
    <property type="term" value="P:IMP salvage"/>
    <property type="evidence" value="ECO:0007669"/>
    <property type="project" value="UniProtKB-UniPathway"/>
</dbReference>
<keyword evidence="7 16" id="KW-0963">Cytoplasm</keyword>
<dbReference type="GO" id="GO:0046100">
    <property type="term" value="P:hypoxanthine metabolic process"/>
    <property type="evidence" value="ECO:0007669"/>
    <property type="project" value="TreeGrafter"/>
</dbReference>
<evidence type="ECO:0000313" key="19">
    <source>
        <dbReference type="Proteomes" id="UP000675664"/>
    </source>
</evidence>
<comment type="catalytic activity">
    <reaction evidence="14">
        <text>GMP + diphosphate = guanine + 5-phospho-alpha-D-ribose 1-diphosphate</text>
        <dbReference type="Rhea" id="RHEA:25424"/>
        <dbReference type="ChEBI" id="CHEBI:16235"/>
        <dbReference type="ChEBI" id="CHEBI:33019"/>
        <dbReference type="ChEBI" id="CHEBI:58017"/>
        <dbReference type="ChEBI" id="CHEBI:58115"/>
        <dbReference type="EC" id="2.4.2.8"/>
    </reaction>
    <physiologicalReaction direction="right-to-left" evidence="14">
        <dbReference type="Rhea" id="RHEA:25426"/>
    </physiologicalReaction>
</comment>
<dbReference type="PANTHER" id="PTHR43340:SF1">
    <property type="entry name" value="HYPOXANTHINE PHOSPHORIBOSYLTRANSFERASE"/>
    <property type="match status" value="1"/>
</dbReference>
<dbReference type="EMBL" id="JAGSND010000002">
    <property type="protein sequence ID" value="MBR0597121.1"/>
    <property type="molecule type" value="Genomic_DNA"/>
</dbReference>
<evidence type="ECO:0000256" key="13">
    <source>
        <dbReference type="ARBA" id="ARBA00022842"/>
    </source>
</evidence>
<keyword evidence="10 16" id="KW-0479">Metal-binding</keyword>
<dbReference type="Pfam" id="PF00156">
    <property type="entry name" value="Pribosyltran"/>
    <property type="match status" value="1"/>
</dbReference>
<evidence type="ECO:0000256" key="16">
    <source>
        <dbReference type="RuleBase" id="RU364099"/>
    </source>
</evidence>
<gene>
    <name evidence="18" type="primary">hpt</name>
    <name evidence="18" type="ORF">KCX82_04490</name>
</gene>
<evidence type="ECO:0000256" key="7">
    <source>
        <dbReference type="ARBA" id="ARBA00022490"/>
    </source>
</evidence>
<keyword evidence="19" id="KW-1185">Reference proteome</keyword>
<evidence type="ECO:0000256" key="8">
    <source>
        <dbReference type="ARBA" id="ARBA00022676"/>
    </source>
</evidence>
<evidence type="ECO:0000259" key="17">
    <source>
        <dbReference type="Pfam" id="PF00156"/>
    </source>
</evidence>
<dbReference type="InterPro" id="IPR029057">
    <property type="entry name" value="PRTase-like"/>
</dbReference>
<accession>A0A8J7W0V0</accession>
<dbReference type="SUPFAM" id="SSF53271">
    <property type="entry name" value="PRTase-like"/>
    <property type="match status" value="1"/>
</dbReference>
<comment type="cofactor">
    <cofactor evidence="1 16">
        <name>Mg(2+)</name>
        <dbReference type="ChEBI" id="CHEBI:18420"/>
    </cofactor>
</comment>
<evidence type="ECO:0000256" key="3">
    <source>
        <dbReference type="ARBA" id="ARBA00004496"/>
    </source>
</evidence>
<dbReference type="InterPro" id="IPR000836">
    <property type="entry name" value="PRTase_dom"/>
</dbReference>
<dbReference type="GO" id="GO:0000166">
    <property type="term" value="F:nucleotide binding"/>
    <property type="evidence" value="ECO:0007669"/>
    <property type="project" value="UniProtKB-KW"/>
</dbReference>
<keyword evidence="12 16" id="KW-0547">Nucleotide-binding</keyword>
<comment type="pathway">
    <text evidence="4 16">Purine metabolism; IMP biosynthesis via salvage pathway; IMP from hypoxanthine: step 1/1.</text>
</comment>